<protein>
    <submittedName>
        <fullName evidence="1">Uncharacterized protein</fullName>
    </submittedName>
</protein>
<evidence type="ECO:0000313" key="2">
    <source>
        <dbReference type="Proteomes" id="UP001153328"/>
    </source>
</evidence>
<dbReference type="AlphaFoldDB" id="A0A9W4E620"/>
<evidence type="ECO:0000313" key="1">
    <source>
        <dbReference type="EMBL" id="CAG7625945.1"/>
    </source>
</evidence>
<name>A0A9W4E620_9ACTN</name>
<comment type="caution">
    <text evidence="1">The sequence shown here is derived from an EMBL/GenBank/DDBJ whole genome shotgun (WGS) entry which is preliminary data.</text>
</comment>
<sequence>MSGVSEFLVQATKDPRVMTRLQDELDILDEAQRARMRHLMAMGGHAFIAADVSDLEGEEAYAIAEVDHA</sequence>
<accession>A0A9W4E620</accession>
<reference evidence="1" key="1">
    <citation type="submission" date="2021-06" db="EMBL/GenBank/DDBJ databases">
        <authorList>
            <person name="Arsene-Ploetze F."/>
        </authorList>
    </citation>
    <scope>NUCLEOTIDE SEQUENCE</scope>
    <source>
        <strain evidence="1">SBRY1</strain>
    </source>
</reference>
<keyword evidence="2" id="KW-1185">Reference proteome</keyword>
<gene>
    <name evidence="1" type="ORF">SBRY_20212</name>
</gene>
<dbReference type="EMBL" id="CAJVAX010000012">
    <property type="protein sequence ID" value="CAG7625945.1"/>
    <property type="molecule type" value="Genomic_DNA"/>
</dbReference>
<dbReference type="Proteomes" id="UP001153328">
    <property type="component" value="Unassembled WGS sequence"/>
</dbReference>
<proteinExistence type="predicted"/>
<organism evidence="1 2">
    <name type="scientific">Actinacidiphila bryophytorum</name>
    <dbReference type="NCBI Taxonomy" id="1436133"/>
    <lineage>
        <taxon>Bacteria</taxon>
        <taxon>Bacillati</taxon>
        <taxon>Actinomycetota</taxon>
        <taxon>Actinomycetes</taxon>
        <taxon>Kitasatosporales</taxon>
        <taxon>Streptomycetaceae</taxon>
        <taxon>Actinacidiphila</taxon>
    </lineage>
</organism>